<organism evidence="3">
    <name type="scientific">candidate division WOR-3 bacterium</name>
    <dbReference type="NCBI Taxonomy" id="2052148"/>
    <lineage>
        <taxon>Bacteria</taxon>
        <taxon>Bacteria division WOR-3</taxon>
    </lineage>
</organism>
<dbReference type="InterPro" id="IPR026444">
    <property type="entry name" value="Secre_tail"/>
</dbReference>
<name>A0A7C6A909_UNCW3</name>
<gene>
    <name evidence="3" type="ORF">ENW73_02955</name>
</gene>
<dbReference type="AlphaFoldDB" id="A0A7C6A909"/>
<evidence type="ECO:0000256" key="1">
    <source>
        <dbReference type="SAM" id="SignalP"/>
    </source>
</evidence>
<keyword evidence="1" id="KW-0732">Signal</keyword>
<reference evidence="3" key="1">
    <citation type="journal article" date="2020" name="mSystems">
        <title>Genome- and Community-Level Interaction Insights into Carbon Utilization and Element Cycling Functions of Hydrothermarchaeota in Hydrothermal Sediment.</title>
        <authorList>
            <person name="Zhou Z."/>
            <person name="Liu Y."/>
            <person name="Xu W."/>
            <person name="Pan J."/>
            <person name="Luo Z.H."/>
            <person name="Li M."/>
        </authorList>
    </citation>
    <scope>NUCLEOTIDE SEQUENCE [LARGE SCALE GENOMIC DNA]</scope>
    <source>
        <strain evidence="3">SpSt-876</strain>
    </source>
</reference>
<comment type="caution">
    <text evidence="3">The sequence shown here is derived from an EMBL/GenBank/DDBJ whole genome shotgun (WGS) entry which is preliminary data.</text>
</comment>
<accession>A0A7C6A909</accession>
<feature type="chain" id="PRO_5028428887" evidence="1">
    <location>
        <begin position="22"/>
        <end position="180"/>
    </location>
</feature>
<evidence type="ECO:0000259" key="2">
    <source>
        <dbReference type="Pfam" id="PF13860"/>
    </source>
</evidence>
<dbReference type="EMBL" id="DTLI01000072">
    <property type="protein sequence ID" value="HHS51813.1"/>
    <property type="molecule type" value="Genomic_DNA"/>
</dbReference>
<evidence type="ECO:0000313" key="3">
    <source>
        <dbReference type="EMBL" id="HHS51813.1"/>
    </source>
</evidence>
<dbReference type="Pfam" id="PF13860">
    <property type="entry name" value="FlgD_ig"/>
    <property type="match status" value="1"/>
</dbReference>
<sequence>MSRRLLTLAILLFGISFCQYHCDWNVFSAGGTTLSSSDYRTNVSVAQTTIGHLATTNLQAFIGFWQIEPQVGIEEPEAMPKMNQLITKLYNPCPNPFTHNTKILFSLKNNAFTKLLVYDLTGRVVKTLVNGNIQSGIYTMNWRGEDERGKRLACGIYFLKFQSASGGDDYRTIKKVILTR</sequence>
<feature type="signal peptide" evidence="1">
    <location>
        <begin position="1"/>
        <end position="21"/>
    </location>
</feature>
<dbReference type="InterPro" id="IPR025965">
    <property type="entry name" value="FlgD/Vpr_Ig-like"/>
</dbReference>
<proteinExistence type="predicted"/>
<dbReference type="Gene3D" id="2.60.40.4070">
    <property type="match status" value="1"/>
</dbReference>
<protein>
    <submittedName>
        <fullName evidence="3">T9SS type A sorting domain-containing protein</fullName>
    </submittedName>
</protein>
<dbReference type="NCBIfam" id="TIGR04183">
    <property type="entry name" value="Por_Secre_tail"/>
    <property type="match status" value="1"/>
</dbReference>
<feature type="domain" description="FlgD/Vpr Ig-like" evidence="2">
    <location>
        <begin position="107"/>
        <end position="166"/>
    </location>
</feature>